<dbReference type="EMBL" id="ANMO01000208">
    <property type="protein sequence ID" value="EMB14851.1"/>
    <property type="molecule type" value="Genomic_DNA"/>
</dbReference>
<evidence type="ECO:0000256" key="1">
    <source>
        <dbReference type="ARBA" id="ARBA00022829"/>
    </source>
</evidence>
<protein>
    <submittedName>
        <fullName evidence="3">Chromosome (Plasmid) partitioning protein ParB/stage 0 sporulation protein</fullName>
    </submittedName>
</protein>
<feature type="domain" description="ParB-like N-terminal" evidence="2">
    <location>
        <begin position="7"/>
        <end position="98"/>
    </location>
</feature>
<keyword evidence="1" id="KW-0159">Chromosome partition</keyword>
<proteinExistence type="predicted"/>
<dbReference type="InterPro" id="IPR041468">
    <property type="entry name" value="HTH_ParB/Spo0J"/>
</dbReference>
<organism evidence="3 4">
    <name type="scientific">Rhodopirellula europaea 6C</name>
    <dbReference type="NCBI Taxonomy" id="1263867"/>
    <lineage>
        <taxon>Bacteria</taxon>
        <taxon>Pseudomonadati</taxon>
        <taxon>Planctomycetota</taxon>
        <taxon>Planctomycetia</taxon>
        <taxon>Pirellulales</taxon>
        <taxon>Pirellulaceae</taxon>
        <taxon>Rhodopirellula</taxon>
    </lineage>
</organism>
<dbReference type="Gene3D" id="3.90.1530.30">
    <property type="match status" value="1"/>
</dbReference>
<name>M2A4U0_9BACT</name>
<dbReference type="PATRIC" id="fig|1263867.3.peg.4734"/>
<evidence type="ECO:0000259" key="2">
    <source>
        <dbReference type="SMART" id="SM00470"/>
    </source>
</evidence>
<dbReference type="RefSeq" id="WP_008659850.1">
    <property type="nucleotide sequence ID" value="NZ_ANMO01000208.1"/>
</dbReference>
<evidence type="ECO:0000313" key="3">
    <source>
        <dbReference type="EMBL" id="EMB14851.1"/>
    </source>
</evidence>
<dbReference type="GO" id="GO:0007059">
    <property type="term" value="P:chromosome segregation"/>
    <property type="evidence" value="ECO:0007669"/>
    <property type="project" value="UniProtKB-KW"/>
</dbReference>
<accession>M2A4U0</accession>
<reference evidence="3" key="1">
    <citation type="submission" date="2012-11" db="EMBL/GenBank/DDBJ databases">
        <title>Permanent draft genomes of Rhodopirellula europaea strain SH398 and 6C.</title>
        <authorList>
            <person name="Richter M."/>
            <person name="Richter-Heitmann T."/>
            <person name="Frank C."/>
            <person name="Harder J."/>
            <person name="Glockner F.O."/>
        </authorList>
    </citation>
    <scope>NUCLEOTIDE SEQUENCE</scope>
    <source>
        <strain evidence="3">6C</strain>
    </source>
</reference>
<dbReference type="PANTHER" id="PTHR33375">
    <property type="entry name" value="CHROMOSOME-PARTITIONING PROTEIN PARB-RELATED"/>
    <property type="match status" value="1"/>
</dbReference>
<evidence type="ECO:0000313" key="4">
    <source>
        <dbReference type="Proteomes" id="UP000011529"/>
    </source>
</evidence>
<reference evidence="3" key="2">
    <citation type="journal article" date="2013" name="Mar. Genomics">
        <title>Expression of sulfatases in Rhodopirellula baltica and the diversity of sulfatases in the genus Rhodopirellula.</title>
        <authorList>
            <person name="Wegner C.E."/>
            <person name="Richter-Heitmann T."/>
            <person name="Klindworth A."/>
            <person name="Klockow C."/>
            <person name="Richter M."/>
            <person name="Achstetter T."/>
            <person name="Glockner F.O."/>
            <person name="Harder J."/>
        </authorList>
    </citation>
    <scope>NUCLEOTIDE SEQUENCE [LARGE SCALE GENOMIC DNA]</scope>
    <source>
        <strain evidence="3">6C</strain>
    </source>
</reference>
<dbReference type="Proteomes" id="UP000011529">
    <property type="component" value="Unassembled WGS sequence"/>
</dbReference>
<dbReference type="InterPro" id="IPR036086">
    <property type="entry name" value="ParB/Sulfiredoxin_sf"/>
</dbReference>
<sequence length="259" mass="28857">MNELKTGKVPLANIVEGVQPRHAIKPDAITRMEQSLANIGQLSPIGLEYIGEKTYRLVYGNTRFHAAKGVGWDWINALVMPKQAKAGAALRMAVSENTVREQMTFVEMADAIVEYAKQTGQPLTAAGKELGFKQSPISKCLRIDKCVTPANKRRLLEAGFGGSHAYYVSQVKDEKEQTEMVTKAIEEKWSRRDFERYLKGSRKPVTRLRLHVKNSLVAIDVPKGTTGEELIEVIRELTTDLKKHVAAAHTPETIAQIYA</sequence>
<dbReference type="SMART" id="SM00470">
    <property type="entry name" value="ParB"/>
    <property type="match status" value="1"/>
</dbReference>
<gene>
    <name evidence="3" type="ORF">RE6C_04419</name>
</gene>
<dbReference type="Pfam" id="PF17762">
    <property type="entry name" value="HTH_ParB"/>
    <property type="match status" value="1"/>
</dbReference>
<dbReference type="Gene3D" id="1.10.10.2830">
    <property type="match status" value="1"/>
</dbReference>
<keyword evidence="4" id="KW-1185">Reference proteome</keyword>
<dbReference type="InterPro" id="IPR050336">
    <property type="entry name" value="Chromosome_partition/occlusion"/>
</dbReference>
<dbReference type="Pfam" id="PF02195">
    <property type="entry name" value="ParB_N"/>
    <property type="match status" value="1"/>
</dbReference>
<dbReference type="SUPFAM" id="SSF109709">
    <property type="entry name" value="KorB DNA-binding domain-like"/>
    <property type="match status" value="1"/>
</dbReference>
<dbReference type="GO" id="GO:0005694">
    <property type="term" value="C:chromosome"/>
    <property type="evidence" value="ECO:0007669"/>
    <property type="project" value="TreeGrafter"/>
</dbReference>
<dbReference type="PANTHER" id="PTHR33375:SF1">
    <property type="entry name" value="CHROMOSOME-PARTITIONING PROTEIN PARB-RELATED"/>
    <property type="match status" value="1"/>
</dbReference>
<dbReference type="AlphaFoldDB" id="M2A4U0"/>
<dbReference type="SUPFAM" id="SSF110849">
    <property type="entry name" value="ParB/Sulfiredoxin"/>
    <property type="match status" value="1"/>
</dbReference>
<comment type="caution">
    <text evidence="3">The sequence shown here is derived from an EMBL/GenBank/DDBJ whole genome shotgun (WGS) entry which is preliminary data.</text>
</comment>
<dbReference type="InterPro" id="IPR003115">
    <property type="entry name" value="ParB_N"/>
</dbReference>